<dbReference type="OrthoDB" id="6605552at2759"/>
<dbReference type="PANTHER" id="PTHR38332:SF1">
    <property type="entry name" value="RE49668P"/>
    <property type="match status" value="1"/>
</dbReference>
<reference evidence="1 2" key="1">
    <citation type="submission" date="2020-02" db="EMBL/GenBank/DDBJ databases">
        <authorList>
            <person name="Ferguson B K."/>
        </authorList>
    </citation>
    <scope>NUCLEOTIDE SEQUENCE [LARGE SCALE GENOMIC DNA]</scope>
</reference>
<sequence length="204" mass="23135">VVVRELTMIFSPHTYFKLKSPVAAKSSVPAISRSPRQILHGLLVLVALLIEYAVIEDSGDTITIRGCALDSGTLTTDTEIIRMSHCGSFYYEDRMIYCERGKSSSIRSGYEPTSCGILRVTQTNKTSLISKFPKVQLLFMPNHNKSTQLLSNLDVPIVKHSSSKKLIQYSSKALWYFIQQNRLSDTKNIEKIKRLEHVFSTFRK</sequence>
<keyword evidence="2" id="KW-1185">Reference proteome</keyword>
<accession>A0A6H5GQN7</accession>
<name>A0A6H5GQN7_9HEMI</name>
<feature type="non-terminal residue" evidence="1">
    <location>
        <position position="1"/>
    </location>
</feature>
<evidence type="ECO:0000313" key="2">
    <source>
        <dbReference type="Proteomes" id="UP000479000"/>
    </source>
</evidence>
<gene>
    <name evidence="1" type="ORF">NTEN_LOCUS11279</name>
</gene>
<evidence type="ECO:0000313" key="1">
    <source>
        <dbReference type="EMBL" id="CAB0005802.1"/>
    </source>
</evidence>
<dbReference type="Proteomes" id="UP000479000">
    <property type="component" value="Unassembled WGS sequence"/>
</dbReference>
<proteinExistence type="predicted"/>
<dbReference type="PANTHER" id="PTHR38332">
    <property type="entry name" value="PROTEIN CBG11604"/>
    <property type="match status" value="1"/>
</dbReference>
<dbReference type="AlphaFoldDB" id="A0A6H5GQN7"/>
<feature type="non-terminal residue" evidence="1">
    <location>
        <position position="204"/>
    </location>
</feature>
<dbReference type="EMBL" id="CADCXU010016610">
    <property type="protein sequence ID" value="CAB0005802.1"/>
    <property type="molecule type" value="Genomic_DNA"/>
</dbReference>
<organism evidence="1 2">
    <name type="scientific">Nesidiocoris tenuis</name>
    <dbReference type="NCBI Taxonomy" id="355587"/>
    <lineage>
        <taxon>Eukaryota</taxon>
        <taxon>Metazoa</taxon>
        <taxon>Ecdysozoa</taxon>
        <taxon>Arthropoda</taxon>
        <taxon>Hexapoda</taxon>
        <taxon>Insecta</taxon>
        <taxon>Pterygota</taxon>
        <taxon>Neoptera</taxon>
        <taxon>Paraneoptera</taxon>
        <taxon>Hemiptera</taxon>
        <taxon>Heteroptera</taxon>
        <taxon>Panheteroptera</taxon>
        <taxon>Cimicomorpha</taxon>
        <taxon>Miridae</taxon>
        <taxon>Dicyphina</taxon>
        <taxon>Nesidiocoris</taxon>
    </lineage>
</organism>
<protein>
    <submittedName>
        <fullName evidence="1">Uncharacterized protein</fullName>
    </submittedName>
</protein>